<dbReference type="Pfam" id="PF01370">
    <property type="entry name" value="Epimerase"/>
    <property type="match status" value="1"/>
</dbReference>
<sequence length="320" mass="34924">MTTETVLVTGGAGFIGSAMAERLLDTGREVVVVDNLSTGGRENVPAGATLVAGNTADPATYEEVESVSDVDAVFHLAGQSSGEASFDDPAADLESHVTGTFELLRWCRERDIDRLLYASSMSIYGDPRYLPVDESHPSDPKTFYAAGKRGAEAYVRLFDNLGTETTVFRLFSVYGPGQNMTNMKQGMVSIFLSFCLDDGPIVVKGPLDRFRDFVYVDDVVDAWVRALDEQATYGETYNLGRGERVTVDELLETMGEVYDGDRGPVEVTDGTPGDQFGIFADATRLRRDLDWEPSVGLREGLTRMVRSATGEPERHGPLDS</sequence>
<evidence type="ECO:0000256" key="1">
    <source>
        <dbReference type="ARBA" id="ARBA00007637"/>
    </source>
</evidence>
<reference evidence="3 4" key="1">
    <citation type="journal article" date="2019" name="Int. J. Syst. Evol. Microbiol.">
        <title>The Global Catalogue of Microorganisms (GCM) 10K type strain sequencing project: providing services to taxonomists for standard genome sequencing and annotation.</title>
        <authorList>
            <consortium name="The Broad Institute Genomics Platform"/>
            <consortium name="The Broad Institute Genome Sequencing Center for Infectious Disease"/>
            <person name="Wu L."/>
            <person name="Ma J."/>
        </authorList>
    </citation>
    <scope>NUCLEOTIDE SEQUENCE [LARGE SCALE GENOMIC DNA]</scope>
    <source>
        <strain evidence="3 4">CGMCC 1.10390</strain>
    </source>
</reference>
<accession>A0ABD6DN68</accession>
<dbReference type="RefSeq" id="WP_256401787.1">
    <property type="nucleotide sequence ID" value="NZ_JANHJR010000004.1"/>
</dbReference>
<dbReference type="PANTHER" id="PTHR43000">
    <property type="entry name" value="DTDP-D-GLUCOSE 4,6-DEHYDRATASE-RELATED"/>
    <property type="match status" value="1"/>
</dbReference>
<dbReference type="InterPro" id="IPR057326">
    <property type="entry name" value="KR_dom"/>
</dbReference>
<evidence type="ECO:0000259" key="2">
    <source>
        <dbReference type="SMART" id="SM00822"/>
    </source>
</evidence>
<gene>
    <name evidence="3" type="ORF">ACFSBL_18740</name>
</gene>
<name>A0ABD6DN68_9EURY</name>
<dbReference type="SUPFAM" id="SSF51735">
    <property type="entry name" value="NAD(P)-binding Rossmann-fold domains"/>
    <property type="match status" value="1"/>
</dbReference>
<evidence type="ECO:0000313" key="3">
    <source>
        <dbReference type="EMBL" id="MFD1647734.1"/>
    </source>
</evidence>
<proteinExistence type="inferred from homology"/>
<dbReference type="InterPro" id="IPR036291">
    <property type="entry name" value="NAD(P)-bd_dom_sf"/>
</dbReference>
<dbReference type="EMBL" id="JBHUDO010000004">
    <property type="protein sequence ID" value="MFD1647734.1"/>
    <property type="molecule type" value="Genomic_DNA"/>
</dbReference>
<dbReference type="Gene3D" id="3.40.50.720">
    <property type="entry name" value="NAD(P)-binding Rossmann-like Domain"/>
    <property type="match status" value="1"/>
</dbReference>
<feature type="domain" description="Ketoreductase" evidence="2">
    <location>
        <begin position="4"/>
        <end position="174"/>
    </location>
</feature>
<comment type="caution">
    <text evidence="3">The sequence shown here is derived from an EMBL/GenBank/DDBJ whole genome shotgun (WGS) entry which is preliminary data.</text>
</comment>
<keyword evidence="4" id="KW-1185">Reference proteome</keyword>
<comment type="similarity">
    <text evidence="1">Belongs to the NAD(P)-dependent epimerase/dehydratase family.</text>
</comment>
<dbReference type="PRINTS" id="PR01713">
    <property type="entry name" value="NUCEPIMERASE"/>
</dbReference>
<dbReference type="SMART" id="SM00822">
    <property type="entry name" value="PKS_KR"/>
    <property type="match status" value="1"/>
</dbReference>
<dbReference type="Proteomes" id="UP001597034">
    <property type="component" value="Unassembled WGS sequence"/>
</dbReference>
<dbReference type="AlphaFoldDB" id="A0ABD6DN68"/>
<dbReference type="InterPro" id="IPR001509">
    <property type="entry name" value="Epimerase_deHydtase"/>
</dbReference>
<protein>
    <submittedName>
        <fullName evidence="3">NAD-dependent epimerase/dehydratase family protein</fullName>
    </submittedName>
</protein>
<evidence type="ECO:0000313" key="4">
    <source>
        <dbReference type="Proteomes" id="UP001597034"/>
    </source>
</evidence>
<organism evidence="3 4">
    <name type="scientific">Haloarchaeobius litoreus</name>
    <dbReference type="NCBI Taxonomy" id="755306"/>
    <lineage>
        <taxon>Archaea</taxon>
        <taxon>Methanobacteriati</taxon>
        <taxon>Methanobacteriota</taxon>
        <taxon>Stenosarchaea group</taxon>
        <taxon>Halobacteria</taxon>
        <taxon>Halobacteriales</taxon>
        <taxon>Halorubellaceae</taxon>
        <taxon>Haloarchaeobius</taxon>
    </lineage>
</organism>